<sequence>MEASTRKGLQQGELRPRGWLLYPAIRSLTTASLLSRLSDLHLPLPGHPKRTKNHCPDAMNSNFVRSLATLALLACLQAADAAPSSEAVAHYRSGYELLRARDFRNAAIELEQAVQLDSAYGDALYALGTAHASLQDFNKSALALEAAFRHGTSRPELAERIPRLLGDLHFKAALKSRKQRRYGEAIDHFGQSLTYRPGNAQAHFSIGTCHLQLRRREEARGAFLAAIEADAGYKWPYVSLGNIHRRAGELRQARSMYEKAIS</sequence>
<dbReference type="PANTHER" id="PTHR44858">
    <property type="entry name" value="TETRATRICOPEPTIDE REPEAT PROTEIN 6"/>
    <property type="match status" value="1"/>
</dbReference>
<name>A0A382JAS0_9ZZZZ</name>
<organism evidence="3">
    <name type="scientific">marine metagenome</name>
    <dbReference type="NCBI Taxonomy" id="408172"/>
    <lineage>
        <taxon>unclassified sequences</taxon>
        <taxon>metagenomes</taxon>
        <taxon>ecological metagenomes</taxon>
    </lineage>
</organism>
<reference evidence="3" key="1">
    <citation type="submission" date="2018-05" db="EMBL/GenBank/DDBJ databases">
        <authorList>
            <person name="Lanie J.A."/>
            <person name="Ng W.-L."/>
            <person name="Kazmierczak K.M."/>
            <person name="Andrzejewski T.M."/>
            <person name="Davidsen T.M."/>
            <person name="Wayne K.J."/>
            <person name="Tettelin H."/>
            <person name="Glass J.I."/>
            <person name="Rusch D."/>
            <person name="Podicherti R."/>
            <person name="Tsui H.-C.T."/>
            <person name="Winkler M.E."/>
        </authorList>
    </citation>
    <scope>NUCLEOTIDE SEQUENCE</scope>
</reference>
<evidence type="ECO:0000256" key="1">
    <source>
        <dbReference type="ARBA" id="ARBA00022737"/>
    </source>
</evidence>
<proteinExistence type="predicted"/>
<feature type="non-terminal residue" evidence="3">
    <location>
        <position position="262"/>
    </location>
</feature>
<dbReference type="InterPro" id="IPR050498">
    <property type="entry name" value="Ycf3"/>
</dbReference>
<dbReference type="Pfam" id="PF13432">
    <property type="entry name" value="TPR_16"/>
    <property type="match status" value="2"/>
</dbReference>
<keyword evidence="1" id="KW-0677">Repeat</keyword>
<keyword evidence="2" id="KW-0802">TPR repeat</keyword>
<dbReference type="PANTHER" id="PTHR44858:SF1">
    <property type="entry name" value="UDP-N-ACETYLGLUCOSAMINE--PEPTIDE N-ACETYLGLUCOSAMINYLTRANSFERASE SPINDLY-RELATED"/>
    <property type="match status" value="1"/>
</dbReference>
<dbReference type="Gene3D" id="1.25.40.10">
    <property type="entry name" value="Tetratricopeptide repeat domain"/>
    <property type="match status" value="2"/>
</dbReference>
<dbReference type="SMART" id="SM00028">
    <property type="entry name" value="TPR"/>
    <property type="match status" value="4"/>
</dbReference>
<dbReference type="AlphaFoldDB" id="A0A382JAS0"/>
<dbReference type="InterPro" id="IPR019734">
    <property type="entry name" value="TPR_rpt"/>
</dbReference>
<dbReference type="Pfam" id="PF13181">
    <property type="entry name" value="TPR_8"/>
    <property type="match status" value="1"/>
</dbReference>
<dbReference type="SUPFAM" id="SSF48452">
    <property type="entry name" value="TPR-like"/>
    <property type="match status" value="1"/>
</dbReference>
<dbReference type="EMBL" id="UINC01073151">
    <property type="protein sequence ID" value="SVC09314.1"/>
    <property type="molecule type" value="Genomic_DNA"/>
</dbReference>
<protein>
    <submittedName>
        <fullName evidence="3">Uncharacterized protein</fullName>
    </submittedName>
</protein>
<dbReference type="PROSITE" id="PS50293">
    <property type="entry name" value="TPR_REGION"/>
    <property type="match status" value="1"/>
</dbReference>
<gene>
    <name evidence="3" type="ORF">METZ01_LOCUS262168</name>
</gene>
<evidence type="ECO:0000256" key="2">
    <source>
        <dbReference type="ARBA" id="ARBA00022803"/>
    </source>
</evidence>
<evidence type="ECO:0000313" key="3">
    <source>
        <dbReference type="EMBL" id="SVC09314.1"/>
    </source>
</evidence>
<accession>A0A382JAS0</accession>
<dbReference type="InterPro" id="IPR011990">
    <property type="entry name" value="TPR-like_helical_dom_sf"/>
</dbReference>